<dbReference type="PANTHER" id="PTHR21043:SF0">
    <property type="entry name" value="MITOCHONDRIAL ASSEMBLY OF RIBOSOMAL LARGE SUBUNIT PROTEIN 1"/>
    <property type="match status" value="1"/>
</dbReference>
<dbReference type="InterPro" id="IPR004394">
    <property type="entry name" value="Iojap/RsfS/C7orf30"/>
</dbReference>
<name>A0ABY6D1J2_9BACT</name>
<accession>A0ABY6D1J2</accession>
<evidence type="ECO:0000313" key="3">
    <source>
        <dbReference type="EMBL" id="UXX79988.1"/>
    </source>
</evidence>
<keyword evidence="2" id="KW-0678">Repressor</keyword>
<dbReference type="Proteomes" id="UP001062165">
    <property type="component" value="Chromosome"/>
</dbReference>
<dbReference type="SUPFAM" id="SSF81301">
    <property type="entry name" value="Nucleotidyltransferase"/>
    <property type="match status" value="1"/>
</dbReference>
<reference evidence="3" key="1">
    <citation type="submission" date="2022-10" db="EMBL/GenBank/DDBJ databases">
        <title>Comparative genomics and taxonomic characterization of three novel marine species of genus Reichenbachiella exhibiting antioxidant and polysaccharide degradation activities.</title>
        <authorList>
            <person name="Muhammad N."/>
            <person name="Lee Y.-J."/>
            <person name="Ko J."/>
            <person name="Kim S.-G."/>
        </authorList>
    </citation>
    <scope>NUCLEOTIDE SEQUENCE</scope>
    <source>
        <strain evidence="3">Wsw4-B4</strain>
    </source>
</reference>
<keyword evidence="2" id="KW-0810">Translation regulation</keyword>
<evidence type="ECO:0000256" key="2">
    <source>
        <dbReference type="HAMAP-Rule" id="MF_01477"/>
    </source>
</evidence>
<organism evidence="3 4">
    <name type="scientific">Reichenbachiella carrageenanivorans</name>
    <dbReference type="NCBI Taxonomy" id="2979869"/>
    <lineage>
        <taxon>Bacteria</taxon>
        <taxon>Pseudomonadati</taxon>
        <taxon>Bacteroidota</taxon>
        <taxon>Cytophagia</taxon>
        <taxon>Cytophagales</taxon>
        <taxon>Reichenbachiellaceae</taxon>
        <taxon>Reichenbachiella</taxon>
    </lineage>
</organism>
<dbReference type="PANTHER" id="PTHR21043">
    <property type="entry name" value="IOJAP SUPERFAMILY ORTHOLOG"/>
    <property type="match status" value="1"/>
</dbReference>
<dbReference type="InterPro" id="IPR043519">
    <property type="entry name" value="NT_sf"/>
</dbReference>
<dbReference type="NCBIfam" id="TIGR00090">
    <property type="entry name" value="rsfS_iojap_ybeB"/>
    <property type="match status" value="1"/>
</dbReference>
<dbReference type="EMBL" id="CP106735">
    <property type="protein sequence ID" value="UXX79988.1"/>
    <property type="molecule type" value="Genomic_DNA"/>
</dbReference>
<evidence type="ECO:0000313" key="4">
    <source>
        <dbReference type="Proteomes" id="UP001062165"/>
    </source>
</evidence>
<dbReference type="Gene3D" id="3.30.460.10">
    <property type="entry name" value="Beta Polymerase, domain 2"/>
    <property type="match status" value="1"/>
</dbReference>
<keyword evidence="4" id="KW-1185">Reference proteome</keyword>
<comment type="subunit">
    <text evidence="2">Interacts with ribosomal protein uL14 (rplN).</text>
</comment>
<dbReference type="RefSeq" id="WP_263051718.1">
    <property type="nucleotide sequence ID" value="NZ_CP106735.1"/>
</dbReference>
<dbReference type="Pfam" id="PF02410">
    <property type="entry name" value="RsfS"/>
    <property type="match status" value="1"/>
</dbReference>
<gene>
    <name evidence="2 3" type="primary">rsfS</name>
    <name evidence="3" type="ORF">N7E81_02565</name>
</gene>
<keyword evidence="2" id="KW-0963">Cytoplasm</keyword>
<dbReference type="HAMAP" id="MF_01477">
    <property type="entry name" value="Iojap_RsfS"/>
    <property type="match status" value="1"/>
</dbReference>
<protein>
    <recommendedName>
        <fullName evidence="2">Ribosomal silencing factor RsfS</fullName>
    </recommendedName>
</protein>
<comment type="function">
    <text evidence="2">Functions as a ribosomal silencing factor. Interacts with ribosomal protein uL14 (rplN), blocking formation of intersubunit bridge B8. Prevents association of the 30S and 50S ribosomal subunits and the formation of functional ribosomes, thus repressing translation.</text>
</comment>
<evidence type="ECO:0000256" key="1">
    <source>
        <dbReference type="ARBA" id="ARBA00010574"/>
    </source>
</evidence>
<proteinExistence type="inferred from homology"/>
<comment type="subcellular location">
    <subcellularLocation>
        <location evidence="2">Cytoplasm</location>
    </subcellularLocation>
</comment>
<comment type="similarity">
    <text evidence="1 2">Belongs to the Iojap/RsfS family.</text>
</comment>
<sequence length="125" mass="14186">MTEIKEAQNSKTLSDAVVKGMLEKKASDIVLIDLRNIGNAVADFFVICSGNSDTQIDAISDSVEDVVNKTTSDKPWRKEGKESKEWILMDYANVVVHIFRKDRREFYSLEKLWGDAIITSIEEEN</sequence>